<protein>
    <recommendedName>
        <fullName evidence="3">Peptidase C39-like domain-containing protein</fullName>
    </recommendedName>
</protein>
<reference evidence="1 2" key="1">
    <citation type="journal article" date="2015" name="Nature">
        <title>rRNA introns, odd ribosomes, and small enigmatic genomes across a large radiation of phyla.</title>
        <authorList>
            <person name="Brown C.T."/>
            <person name="Hug L.A."/>
            <person name="Thomas B.C."/>
            <person name="Sharon I."/>
            <person name="Castelle C.J."/>
            <person name="Singh A."/>
            <person name="Wilkins M.J."/>
            <person name="Williams K.H."/>
            <person name="Banfield J.F."/>
        </authorList>
    </citation>
    <scope>NUCLEOTIDE SEQUENCE [LARGE SCALE GENOMIC DNA]</scope>
</reference>
<organism evidence="1 2">
    <name type="scientific">Candidatus Collierbacteria bacterium GW2011_GWA2_44_99</name>
    <dbReference type="NCBI Taxonomy" id="1618380"/>
    <lineage>
        <taxon>Bacteria</taxon>
        <taxon>Candidatus Collieribacteriota</taxon>
    </lineage>
</organism>
<name>A0A0G1MWI3_9BACT</name>
<dbReference type="Gene3D" id="3.90.70.10">
    <property type="entry name" value="Cysteine proteinases"/>
    <property type="match status" value="1"/>
</dbReference>
<evidence type="ECO:0000313" key="2">
    <source>
        <dbReference type="Proteomes" id="UP000034797"/>
    </source>
</evidence>
<accession>A0A0G1MWI3</accession>
<comment type="caution">
    <text evidence="1">The sequence shown here is derived from an EMBL/GenBank/DDBJ whole genome shotgun (WGS) entry which is preliminary data.</text>
</comment>
<proteinExistence type="predicted"/>
<dbReference type="EMBL" id="LCJW01000041">
    <property type="protein sequence ID" value="KKT85127.1"/>
    <property type="molecule type" value="Genomic_DNA"/>
</dbReference>
<evidence type="ECO:0000313" key="1">
    <source>
        <dbReference type="EMBL" id="KKT85127.1"/>
    </source>
</evidence>
<gene>
    <name evidence="1" type="ORF">UW84_C0041G0002</name>
</gene>
<sequence length="261" mass="29884">MKIVYLLALKELAVKIGEKIGVICIDSRLRGNDKTNESIIFVGRGLANTALKRKKKYPKCWEVGSKADSFDYLRKIILNEETVDNKNTVDGHRKAPEKKVFMELYFDCGDAAVKTLLLMLQREDVLKTDVFKRLDVNEVDGVKSINIKKLFDEENIPFLEVWNADLSDAEKVLDNGGVMLVSYQAEGTEEEIERLECGHYSIIFDVDSEFVWLIDPSYNEEYTPGLGIGVVKLPRDEFEKLWIDKGIDGTIYEKWMMAVRV</sequence>
<dbReference type="Proteomes" id="UP000034797">
    <property type="component" value="Unassembled WGS sequence"/>
</dbReference>
<evidence type="ECO:0008006" key="3">
    <source>
        <dbReference type="Google" id="ProtNLM"/>
    </source>
</evidence>
<dbReference type="AlphaFoldDB" id="A0A0G1MWI3"/>